<gene>
    <name evidence="2" type="ORF">EAH89_21520</name>
</gene>
<evidence type="ECO:0000259" key="1">
    <source>
        <dbReference type="SMART" id="SM01248"/>
    </source>
</evidence>
<comment type="caution">
    <text evidence="2">The sequence shown here is derived from an EMBL/GenBank/DDBJ whole genome shotgun (WGS) entry which is preliminary data.</text>
</comment>
<dbReference type="CDD" id="cd02978">
    <property type="entry name" value="KaiB_like"/>
    <property type="match status" value="1"/>
</dbReference>
<dbReference type="AlphaFoldDB" id="A0A502FJ69"/>
<dbReference type="InterPro" id="IPR011649">
    <property type="entry name" value="KaiB_domain"/>
</dbReference>
<dbReference type="PANTHER" id="PTHR41709">
    <property type="entry name" value="KAIB-LIKE PROTEIN 1"/>
    <property type="match status" value="1"/>
</dbReference>
<dbReference type="InterPro" id="IPR039022">
    <property type="entry name" value="KaiB-like"/>
</dbReference>
<evidence type="ECO:0000313" key="3">
    <source>
        <dbReference type="Proteomes" id="UP000317078"/>
    </source>
</evidence>
<dbReference type="Pfam" id="PF07689">
    <property type="entry name" value="KaiB"/>
    <property type="match status" value="1"/>
</dbReference>
<feature type="domain" description="KaiB" evidence="1">
    <location>
        <begin position="20"/>
        <end position="101"/>
    </location>
</feature>
<dbReference type="EMBL" id="RCZP01000029">
    <property type="protein sequence ID" value="TPG49292.1"/>
    <property type="molecule type" value="Genomic_DNA"/>
</dbReference>
<reference evidence="2 3" key="1">
    <citation type="journal article" date="2019" name="Environ. Microbiol.">
        <title>Species interactions and distinct microbial communities in high Arctic permafrost affected cryosols are associated with the CH4 and CO2 gas fluxes.</title>
        <authorList>
            <person name="Altshuler I."/>
            <person name="Hamel J."/>
            <person name="Turney S."/>
            <person name="Magnuson E."/>
            <person name="Levesque R."/>
            <person name="Greer C."/>
            <person name="Whyte L.G."/>
        </authorList>
    </citation>
    <scope>NUCLEOTIDE SEQUENCE [LARGE SCALE GENOMIC DNA]</scope>
    <source>
        <strain evidence="2 3">S9.3B</strain>
    </source>
</reference>
<dbReference type="Proteomes" id="UP000317078">
    <property type="component" value="Unassembled WGS sequence"/>
</dbReference>
<dbReference type="PANTHER" id="PTHR41709:SF2">
    <property type="entry name" value="CIRCADIAN CLOCK PROTEIN KAIB2"/>
    <property type="match status" value="1"/>
</dbReference>
<keyword evidence="3" id="KW-1185">Reference proteome</keyword>
<proteinExistence type="predicted"/>
<dbReference type="RefSeq" id="WP_140885799.1">
    <property type="nucleotide sequence ID" value="NZ_RCZP01000029.1"/>
</dbReference>
<dbReference type="SMART" id="SM01248">
    <property type="entry name" value="KaiB"/>
    <property type="match status" value="1"/>
</dbReference>
<dbReference type="Gene3D" id="3.40.30.10">
    <property type="entry name" value="Glutaredoxin"/>
    <property type="match status" value="1"/>
</dbReference>
<dbReference type="GO" id="GO:0048511">
    <property type="term" value="P:rhythmic process"/>
    <property type="evidence" value="ECO:0007669"/>
    <property type="project" value="InterPro"/>
</dbReference>
<organism evidence="2 3">
    <name type="scientific">Muricoccus nepalensis</name>
    <dbReference type="NCBI Taxonomy" id="1854500"/>
    <lineage>
        <taxon>Bacteria</taxon>
        <taxon>Pseudomonadati</taxon>
        <taxon>Pseudomonadota</taxon>
        <taxon>Alphaproteobacteria</taxon>
        <taxon>Acetobacterales</taxon>
        <taxon>Roseomonadaceae</taxon>
        <taxon>Muricoccus</taxon>
    </lineage>
</organism>
<protein>
    <submittedName>
        <fullName evidence="2">Circadian clock protein KaiB</fullName>
    </submittedName>
</protein>
<sequence length="112" mass="12697">MSDDHSDDAETPSSPPYRLRLFVAGSTVRSRQAIENLKRICREQLDGDVDLEVVDIYQQPALAERYQIIAAPTLVKLLPLPIRRIIGDLSETERVLRGLDLIPQRQQSDDTD</sequence>
<dbReference type="InterPro" id="IPR036249">
    <property type="entry name" value="Thioredoxin-like_sf"/>
</dbReference>
<dbReference type="OrthoDB" id="5458519at2"/>
<name>A0A502FJ69_9PROT</name>
<evidence type="ECO:0000313" key="2">
    <source>
        <dbReference type="EMBL" id="TPG49292.1"/>
    </source>
</evidence>
<dbReference type="SUPFAM" id="SSF52833">
    <property type="entry name" value="Thioredoxin-like"/>
    <property type="match status" value="1"/>
</dbReference>
<accession>A0A502FJ69</accession>